<sequence>MIGNILLNIGDIPAQPGIQGYIEVINGENLVAQAKEAATATTGLILKPYSIYTFINCFSEEGAELVKARLSEVSSKPWSESNPEVFFGFFDSYLGPKSELGISVHGAKVLIYASPRQKYIKDDSDEEEFEQNDQKINIEFSIGHEIGTILASENKIIDALNALRLRISYSRVSLFSEELLNRIYELFFAEDSEVFGFTKIPLTLMESGDLQLNFKSASELPDYWKDKARKFVENEEFFNNDIKILCPQILTCLGELAEHTTGELDAFWSTNSKFQKLKIYPGGLFRGFVHY</sequence>
<dbReference type="AlphaFoldDB" id="A0AAU9ICW9"/>
<dbReference type="Proteomes" id="UP001162131">
    <property type="component" value="Unassembled WGS sequence"/>
</dbReference>
<comment type="caution">
    <text evidence="1">The sequence shown here is derived from an EMBL/GenBank/DDBJ whole genome shotgun (WGS) entry which is preliminary data.</text>
</comment>
<gene>
    <name evidence="1" type="ORF">BSTOLATCC_MIC3533</name>
</gene>
<dbReference type="EMBL" id="CAJZBQ010000004">
    <property type="protein sequence ID" value="CAG9311241.1"/>
    <property type="molecule type" value="Genomic_DNA"/>
</dbReference>
<reference evidence="1" key="1">
    <citation type="submission" date="2021-09" db="EMBL/GenBank/DDBJ databases">
        <authorList>
            <consortium name="AG Swart"/>
            <person name="Singh M."/>
            <person name="Singh A."/>
            <person name="Seah K."/>
            <person name="Emmerich C."/>
        </authorList>
    </citation>
    <scope>NUCLEOTIDE SEQUENCE</scope>
    <source>
        <strain evidence="1">ATCC30299</strain>
    </source>
</reference>
<organism evidence="1 2">
    <name type="scientific">Blepharisma stoltei</name>
    <dbReference type="NCBI Taxonomy" id="1481888"/>
    <lineage>
        <taxon>Eukaryota</taxon>
        <taxon>Sar</taxon>
        <taxon>Alveolata</taxon>
        <taxon>Ciliophora</taxon>
        <taxon>Postciliodesmatophora</taxon>
        <taxon>Heterotrichea</taxon>
        <taxon>Heterotrichida</taxon>
        <taxon>Blepharismidae</taxon>
        <taxon>Blepharisma</taxon>
    </lineage>
</organism>
<protein>
    <submittedName>
        <fullName evidence="1">Uncharacterized protein</fullName>
    </submittedName>
</protein>
<proteinExistence type="predicted"/>
<accession>A0AAU9ICW9</accession>
<keyword evidence="2" id="KW-1185">Reference proteome</keyword>
<name>A0AAU9ICW9_9CILI</name>
<evidence type="ECO:0000313" key="1">
    <source>
        <dbReference type="EMBL" id="CAG9311241.1"/>
    </source>
</evidence>
<evidence type="ECO:0000313" key="2">
    <source>
        <dbReference type="Proteomes" id="UP001162131"/>
    </source>
</evidence>